<evidence type="ECO:0000313" key="2">
    <source>
        <dbReference type="Proteomes" id="UP000278351"/>
    </source>
</evidence>
<keyword evidence="2" id="KW-1185">Reference proteome</keyword>
<dbReference type="PROSITE" id="PS51257">
    <property type="entry name" value="PROKAR_LIPOPROTEIN"/>
    <property type="match status" value="1"/>
</dbReference>
<dbReference type="Proteomes" id="UP000278351">
    <property type="component" value="Unassembled WGS sequence"/>
</dbReference>
<organism evidence="1 2">
    <name type="scientific">Chitinophaga lutea</name>
    <dbReference type="NCBI Taxonomy" id="2488634"/>
    <lineage>
        <taxon>Bacteria</taxon>
        <taxon>Pseudomonadati</taxon>
        <taxon>Bacteroidota</taxon>
        <taxon>Chitinophagia</taxon>
        <taxon>Chitinophagales</taxon>
        <taxon>Chitinophagaceae</taxon>
        <taxon>Chitinophaga</taxon>
    </lineage>
</organism>
<evidence type="ECO:0000313" key="1">
    <source>
        <dbReference type="EMBL" id="RPE13741.1"/>
    </source>
</evidence>
<reference evidence="1 2" key="1">
    <citation type="submission" date="2018-11" db="EMBL/GenBank/DDBJ databases">
        <title>Chitinophaga lutea sp.nov., isolate from arsenic contaminated soil.</title>
        <authorList>
            <person name="Zong Y."/>
        </authorList>
    </citation>
    <scope>NUCLEOTIDE SEQUENCE [LARGE SCALE GENOMIC DNA]</scope>
    <source>
        <strain evidence="1 2">ZY74</strain>
    </source>
</reference>
<protein>
    <submittedName>
        <fullName evidence="1">Uncharacterized protein</fullName>
    </submittedName>
</protein>
<sequence>MSKHLLNTFAAICCSVLLLSACKEYNPSELVNCEKAALDVRVNDRATSMKILSSNLLRTESQAQHFKLLSMEAYADTVRVVMNIADGPYPSAKLYSDSLQVKTYSYSRKNGSDTSGKVLLGVRGQFLVTDSAAITISEIDVVGRTVTGTYYVQTANPVVKANGAFTKVCFHSIK</sequence>
<dbReference type="AlphaFoldDB" id="A0A3N4Q862"/>
<name>A0A3N4Q862_9BACT</name>
<dbReference type="RefSeq" id="WP_123846260.1">
    <property type="nucleotide sequence ID" value="NZ_RPDH01000001.1"/>
</dbReference>
<comment type="caution">
    <text evidence="1">The sequence shown here is derived from an EMBL/GenBank/DDBJ whole genome shotgun (WGS) entry which is preliminary data.</text>
</comment>
<dbReference type="OrthoDB" id="666743at2"/>
<dbReference type="EMBL" id="RPDH01000001">
    <property type="protein sequence ID" value="RPE13741.1"/>
    <property type="molecule type" value="Genomic_DNA"/>
</dbReference>
<gene>
    <name evidence="1" type="ORF">EGT74_09575</name>
</gene>
<accession>A0A3N4Q862</accession>
<proteinExistence type="predicted"/>